<evidence type="ECO:0000313" key="2">
    <source>
        <dbReference type="Proteomes" id="UP000192408"/>
    </source>
</evidence>
<name>A0A1W1UMP7_9PAST</name>
<reference evidence="2" key="1">
    <citation type="submission" date="2017-04" db="EMBL/GenBank/DDBJ databases">
        <authorList>
            <person name="Varghese N."/>
            <person name="Submissions S."/>
        </authorList>
    </citation>
    <scope>NUCLEOTIDE SEQUENCE [LARGE SCALE GENOMIC DNA]</scope>
    <source>
        <strain evidence="2">DSM 23072</strain>
    </source>
</reference>
<dbReference type="RefSeq" id="WP_084256556.1">
    <property type="nucleotide sequence ID" value="NZ_FWWV01000009.1"/>
</dbReference>
<accession>A0A1W1UMP7</accession>
<dbReference type="STRING" id="1122938.SAMN05660772_02081"/>
<keyword evidence="2" id="KW-1185">Reference proteome</keyword>
<organism evidence="1 2">
    <name type="scientific">Pasteurella testudinis DSM 23072</name>
    <dbReference type="NCBI Taxonomy" id="1122938"/>
    <lineage>
        <taxon>Bacteria</taxon>
        <taxon>Pseudomonadati</taxon>
        <taxon>Pseudomonadota</taxon>
        <taxon>Gammaproteobacteria</taxon>
        <taxon>Pasteurellales</taxon>
        <taxon>Pasteurellaceae</taxon>
        <taxon>Pasteurella</taxon>
    </lineage>
</organism>
<dbReference type="Proteomes" id="UP000192408">
    <property type="component" value="Unassembled WGS sequence"/>
</dbReference>
<evidence type="ECO:0000313" key="1">
    <source>
        <dbReference type="EMBL" id="SMB82366.1"/>
    </source>
</evidence>
<sequence>MKKLIFVLAIALYIPYGFSSSLPNKLAKDFKGLQIAELTIEDDTLWIKLDRNKITVDALKNTINSSFCSSVNQNISDWKKLNIKQVAMTNKFGLQGYIFKGGIEECLDIWKLTSDEVNTKYMNDNYIKML</sequence>
<dbReference type="EMBL" id="FWWV01000009">
    <property type="protein sequence ID" value="SMB82366.1"/>
    <property type="molecule type" value="Genomic_DNA"/>
</dbReference>
<dbReference type="AlphaFoldDB" id="A0A1W1UMP7"/>
<proteinExistence type="predicted"/>
<protein>
    <submittedName>
        <fullName evidence="1">Uncharacterized protein</fullName>
    </submittedName>
</protein>
<gene>
    <name evidence="1" type="ORF">SAMN05660772_02081</name>
</gene>